<name>G3GWI5_CRIGR</name>
<dbReference type="InParanoid" id="G3GWI5"/>
<dbReference type="EMBL" id="JH000051">
    <property type="protein sequence ID" value="EGV93373.1"/>
    <property type="molecule type" value="Genomic_DNA"/>
</dbReference>
<reference evidence="2" key="1">
    <citation type="journal article" date="2011" name="Nat. Biotechnol.">
        <title>The genomic sequence of the Chinese hamster ovary (CHO)-K1 cell line.</title>
        <authorList>
            <person name="Xu X."/>
            <person name="Nagarajan H."/>
            <person name="Lewis N.E."/>
            <person name="Pan S."/>
            <person name="Cai Z."/>
            <person name="Liu X."/>
            <person name="Chen W."/>
            <person name="Xie M."/>
            <person name="Wang W."/>
            <person name="Hammond S."/>
            <person name="Andersen M.R."/>
            <person name="Neff N."/>
            <person name="Passarelli B."/>
            <person name="Koh W."/>
            <person name="Fan H.C."/>
            <person name="Wang J."/>
            <person name="Gui Y."/>
            <person name="Lee K.H."/>
            <person name="Betenbaugh M.J."/>
            <person name="Quake S.R."/>
            <person name="Famili I."/>
            <person name="Palsson B.O."/>
            <person name="Wang J."/>
        </authorList>
    </citation>
    <scope>NUCLEOTIDE SEQUENCE [LARGE SCALE GENOMIC DNA]</scope>
    <source>
        <strain evidence="2">CHO K1 cell line</strain>
    </source>
</reference>
<evidence type="ECO:0000313" key="1">
    <source>
        <dbReference type="EMBL" id="EGV93373.1"/>
    </source>
</evidence>
<gene>
    <name evidence="1" type="ORF">I79_002110</name>
</gene>
<organism evidence="1 2">
    <name type="scientific">Cricetulus griseus</name>
    <name type="common">Chinese hamster</name>
    <name type="synonym">Cricetulus barabensis griseus</name>
    <dbReference type="NCBI Taxonomy" id="10029"/>
    <lineage>
        <taxon>Eukaryota</taxon>
        <taxon>Metazoa</taxon>
        <taxon>Chordata</taxon>
        <taxon>Craniata</taxon>
        <taxon>Vertebrata</taxon>
        <taxon>Euteleostomi</taxon>
        <taxon>Mammalia</taxon>
        <taxon>Eutheria</taxon>
        <taxon>Euarchontoglires</taxon>
        <taxon>Glires</taxon>
        <taxon>Rodentia</taxon>
        <taxon>Myomorpha</taxon>
        <taxon>Muroidea</taxon>
        <taxon>Cricetidae</taxon>
        <taxon>Cricetinae</taxon>
        <taxon>Cricetulus</taxon>
    </lineage>
</organism>
<dbReference type="AlphaFoldDB" id="G3GWI5"/>
<protein>
    <submittedName>
        <fullName evidence="1">Uncharacterized protein</fullName>
    </submittedName>
</protein>
<proteinExistence type="predicted"/>
<dbReference type="Proteomes" id="UP000001075">
    <property type="component" value="Unassembled WGS sequence"/>
</dbReference>
<accession>G3GWI5</accession>
<evidence type="ECO:0000313" key="2">
    <source>
        <dbReference type="Proteomes" id="UP000001075"/>
    </source>
</evidence>
<sequence>MVRCVFCLREQEVGVGRGAVHKEHCSLMTAHAALKRMVSISFQNNLNHIII</sequence>